<organism evidence="1 2">
    <name type="scientific">Spirosoma agri</name>
    <dbReference type="NCBI Taxonomy" id="1987381"/>
    <lineage>
        <taxon>Bacteria</taxon>
        <taxon>Pseudomonadati</taxon>
        <taxon>Bacteroidota</taxon>
        <taxon>Cytophagia</taxon>
        <taxon>Cytophagales</taxon>
        <taxon>Cytophagaceae</taxon>
        <taxon>Spirosoma</taxon>
    </lineage>
</organism>
<evidence type="ECO:0000313" key="1">
    <source>
        <dbReference type="EMBL" id="NEU66725.1"/>
    </source>
</evidence>
<dbReference type="AlphaFoldDB" id="A0A6M0IG53"/>
<dbReference type="Proteomes" id="UP000477386">
    <property type="component" value="Unassembled WGS sequence"/>
</dbReference>
<keyword evidence="2" id="KW-1185">Reference proteome</keyword>
<protein>
    <submittedName>
        <fullName evidence="1">Uncharacterized protein</fullName>
    </submittedName>
</protein>
<accession>A0A6M0IG53</accession>
<evidence type="ECO:0000313" key="2">
    <source>
        <dbReference type="Proteomes" id="UP000477386"/>
    </source>
</evidence>
<name>A0A6M0IG53_9BACT</name>
<comment type="caution">
    <text evidence="1">The sequence shown here is derived from an EMBL/GenBank/DDBJ whole genome shotgun (WGS) entry which is preliminary data.</text>
</comment>
<dbReference type="EMBL" id="JAAGNZ010000001">
    <property type="protein sequence ID" value="NEU66725.1"/>
    <property type="molecule type" value="Genomic_DNA"/>
</dbReference>
<dbReference type="RefSeq" id="WP_164035969.1">
    <property type="nucleotide sequence ID" value="NZ_JAAGNZ010000001.1"/>
</dbReference>
<reference evidence="1 2" key="1">
    <citation type="submission" date="2020-02" db="EMBL/GenBank/DDBJ databases">
        <title>Draft genome sequence of two Spirosoma agri KCTC 52727 and Spirosoma terrae KCTC 52035.</title>
        <authorList>
            <person name="Rojas J."/>
            <person name="Ambika Manirajan B."/>
            <person name="Ratering S."/>
            <person name="Suarez C."/>
            <person name="Schnell S."/>
        </authorList>
    </citation>
    <scope>NUCLEOTIDE SEQUENCE [LARGE SCALE GENOMIC DNA]</scope>
    <source>
        <strain evidence="1 2">KCTC 52727</strain>
    </source>
</reference>
<sequence length="65" mass="7204">MPARRKYPLLLVVDGNPIQVRSVGNSLFQSKSMYYNAYYDLSGQLIGKPVEPSPVFDTEKPTGIG</sequence>
<gene>
    <name evidence="1" type="ORF">GK091_07515</name>
</gene>
<proteinExistence type="predicted"/>